<accession>A0A3R9PEV0</accession>
<sequence length="46" mass="5340">MLWTFFPFQIAKLDMKAFVDGRREFTTNELIDVLISTIGFNPESLS</sequence>
<dbReference type="AlphaFoldDB" id="A0A3R9PEV0"/>
<comment type="caution">
    <text evidence="1">The sequence shown here is derived from an EMBL/GenBank/DDBJ whole genome shotgun (WGS) entry which is preliminary data.</text>
</comment>
<gene>
    <name evidence="1" type="ORF">D9Q81_01225</name>
</gene>
<dbReference type="EMBL" id="RCOR01000008">
    <property type="protein sequence ID" value="RSN70440.1"/>
    <property type="molecule type" value="Genomic_DNA"/>
</dbReference>
<dbReference type="InterPro" id="IPR014061">
    <property type="entry name" value="BrxL-like"/>
</dbReference>
<name>A0A3R9PEV0_9CREN</name>
<dbReference type="Pfam" id="PF13337">
    <property type="entry name" value="BrxL_ATPase"/>
    <property type="match status" value="1"/>
</dbReference>
<dbReference type="Proteomes" id="UP000278149">
    <property type="component" value="Unassembled WGS sequence"/>
</dbReference>
<reference evidence="1 2" key="1">
    <citation type="submission" date="2018-10" db="EMBL/GenBank/DDBJ databases">
        <title>Co-occurring genomic capacity for anaerobic methane metabolism and dissimilatory sulfite reduction discovered in the Korarchaeota.</title>
        <authorList>
            <person name="Mckay L.J."/>
            <person name="Dlakic M."/>
            <person name="Fields M.W."/>
            <person name="Delmont T.O."/>
            <person name="Eren A.M."/>
            <person name="Jay Z.J."/>
            <person name="Klingelsmith K.B."/>
            <person name="Rusch D.B."/>
            <person name="Inskeep W.P."/>
        </authorList>
    </citation>
    <scope>NUCLEOTIDE SEQUENCE [LARGE SCALE GENOMIC DNA]</scope>
    <source>
        <strain evidence="1 2">WS</strain>
    </source>
</reference>
<evidence type="ECO:0000313" key="1">
    <source>
        <dbReference type="EMBL" id="RSN70440.1"/>
    </source>
</evidence>
<protein>
    <submittedName>
        <fullName evidence="1">Uncharacterized protein</fullName>
    </submittedName>
</protein>
<proteinExistence type="predicted"/>
<evidence type="ECO:0000313" key="2">
    <source>
        <dbReference type="Proteomes" id="UP000278149"/>
    </source>
</evidence>
<organism evidence="1 2">
    <name type="scientific">Candidatus Korarchaeum cryptofilum</name>
    <dbReference type="NCBI Taxonomy" id="498846"/>
    <lineage>
        <taxon>Archaea</taxon>
        <taxon>Thermoproteota</taxon>
        <taxon>Candidatus Korarchaeia</taxon>
        <taxon>Candidatus Korarchaeales</taxon>
        <taxon>Candidatus Korarchaeaceae</taxon>
        <taxon>Candidatus Korarchaeum</taxon>
    </lineage>
</organism>